<dbReference type="Pfam" id="PF09339">
    <property type="entry name" value="HTH_IclR"/>
    <property type="match status" value="1"/>
</dbReference>
<feature type="domain" description="HTH iclR-type" evidence="4">
    <location>
        <begin position="6"/>
        <end position="67"/>
    </location>
</feature>
<dbReference type="InterPro" id="IPR036388">
    <property type="entry name" value="WH-like_DNA-bd_sf"/>
</dbReference>
<dbReference type="InterPro" id="IPR005471">
    <property type="entry name" value="Tscrpt_reg_IclR_N"/>
</dbReference>
<dbReference type="InterPro" id="IPR014757">
    <property type="entry name" value="Tscrpt_reg_IclR_C"/>
</dbReference>
<keyword evidence="3" id="KW-0804">Transcription</keyword>
<evidence type="ECO:0000313" key="7">
    <source>
        <dbReference type="Proteomes" id="UP001519343"/>
    </source>
</evidence>
<keyword evidence="2 6" id="KW-0238">DNA-binding</keyword>
<dbReference type="PANTHER" id="PTHR30136">
    <property type="entry name" value="HELIX-TURN-HELIX TRANSCRIPTIONAL REGULATOR, ICLR FAMILY"/>
    <property type="match status" value="1"/>
</dbReference>
<dbReference type="InterPro" id="IPR036390">
    <property type="entry name" value="WH_DNA-bd_sf"/>
</dbReference>
<dbReference type="Proteomes" id="UP001519343">
    <property type="component" value="Unassembled WGS sequence"/>
</dbReference>
<dbReference type="RefSeq" id="WP_209810129.1">
    <property type="nucleotide sequence ID" value="NZ_JAGGKT010000005.1"/>
</dbReference>
<dbReference type="SMART" id="SM00346">
    <property type="entry name" value="HTH_ICLR"/>
    <property type="match status" value="1"/>
</dbReference>
<dbReference type="GO" id="GO:0003677">
    <property type="term" value="F:DNA binding"/>
    <property type="evidence" value="ECO:0007669"/>
    <property type="project" value="UniProtKB-KW"/>
</dbReference>
<keyword evidence="1" id="KW-0805">Transcription regulation</keyword>
<protein>
    <submittedName>
        <fullName evidence="6">DNA-binding IclR family transcriptional regulator</fullName>
    </submittedName>
</protein>
<dbReference type="SUPFAM" id="SSF46785">
    <property type="entry name" value="Winged helix' DNA-binding domain"/>
    <property type="match status" value="1"/>
</dbReference>
<evidence type="ECO:0000256" key="2">
    <source>
        <dbReference type="ARBA" id="ARBA00023125"/>
    </source>
</evidence>
<accession>A0ABS4GP52</accession>
<sequence length="254" mass="28304">MKKYNVPALDKAFSILDYLADSSGGYTITEIHTHLQIPKATVFTIMNVLEELNIVKKDSTGKYDIGPKLYHLGMKYLSKNNLMEISRPHLIQLMETIGYTVHLGVLDEGKVLYIDKFEPNTFIRFSTFPGMRTDIHITGLGKAIAAFLDEETLRQIYPKPILQGYTAKTITTLEELRKSLQVVREKGYAIEDEEGEIGVRCIGAPIFDARGEVIAGVSVAAHISQLTPDLFVGIGEKVRGVARQISKDLGFKIT</sequence>
<dbReference type="PANTHER" id="PTHR30136:SF24">
    <property type="entry name" value="HTH-TYPE TRANSCRIPTIONAL REPRESSOR ALLR"/>
    <property type="match status" value="1"/>
</dbReference>
<keyword evidence="7" id="KW-1185">Reference proteome</keyword>
<dbReference type="SUPFAM" id="SSF55781">
    <property type="entry name" value="GAF domain-like"/>
    <property type="match status" value="1"/>
</dbReference>
<evidence type="ECO:0000259" key="5">
    <source>
        <dbReference type="PROSITE" id="PS51078"/>
    </source>
</evidence>
<name>A0ABS4GP52_9BACL</name>
<evidence type="ECO:0000313" key="6">
    <source>
        <dbReference type="EMBL" id="MBP1932057.1"/>
    </source>
</evidence>
<dbReference type="Pfam" id="PF01614">
    <property type="entry name" value="IclR_C"/>
    <property type="match status" value="1"/>
</dbReference>
<evidence type="ECO:0000256" key="3">
    <source>
        <dbReference type="ARBA" id="ARBA00023163"/>
    </source>
</evidence>
<evidence type="ECO:0000256" key="1">
    <source>
        <dbReference type="ARBA" id="ARBA00023015"/>
    </source>
</evidence>
<reference evidence="6 7" key="1">
    <citation type="submission" date="2021-03" db="EMBL/GenBank/DDBJ databases">
        <title>Genomic Encyclopedia of Type Strains, Phase IV (KMG-IV): sequencing the most valuable type-strain genomes for metagenomic binning, comparative biology and taxonomic classification.</title>
        <authorList>
            <person name="Goeker M."/>
        </authorList>
    </citation>
    <scope>NUCLEOTIDE SEQUENCE [LARGE SCALE GENOMIC DNA]</scope>
    <source>
        <strain evidence="6 7">DSM 24738</strain>
    </source>
</reference>
<proteinExistence type="predicted"/>
<feature type="domain" description="IclR-ED" evidence="5">
    <location>
        <begin position="68"/>
        <end position="251"/>
    </location>
</feature>
<dbReference type="PROSITE" id="PS51078">
    <property type="entry name" value="ICLR_ED"/>
    <property type="match status" value="1"/>
</dbReference>
<evidence type="ECO:0000259" key="4">
    <source>
        <dbReference type="PROSITE" id="PS51077"/>
    </source>
</evidence>
<dbReference type="Gene3D" id="3.30.450.40">
    <property type="match status" value="1"/>
</dbReference>
<dbReference type="InterPro" id="IPR050707">
    <property type="entry name" value="HTH_MetabolicPath_Reg"/>
</dbReference>
<comment type="caution">
    <text evidence="6">The sequence shown here is derived from an EMBL/GenBank/DDBJ whole genome shotgun (WGS) entry which is preliminary data.</text>
</comment>
<dbReference type="PROSITE" id="PS51077">
    <property type="entry name" value="HTH_ICLR"/>
    <property type="match status" value="1"/>
</dbReference>
<dbReference type="InterPro" id="IPR029016">
    <property type="entry name" value="GAF-like_dom_sf"/>
</dbReference>
<dbReference type="Gene3D" id="1.10.10.10">
    <property type="entry name" value="Winged helix-like DNA-binding domain superfamily/Winged helix DNA-binding domain"/>
    <property type="match status" value="1"/>
</dbReference>
<dbReference type="EMBL" id="JAGGKT010000005">
    <property type="protein sequence ID" value="MBP1932057.1"/>
    <property type="molecule type" value="Genomic_DNA"/>
</dbReference>
<gene>
    <name evidence="6" type="ORF">J2Z37_002058</name>
</gene>
<organism evidence="6 7">
    <name type="scientific">Ammoniphilus resinae</name>
    <dbReference type="NCBI Taxonomy" id="861532"/>
    <lineage>
        <taxon>Bacteria</taxon>
        <taxon>Bacillati</taxon>
        <taxon>Bacillota</taxon>
        <taxon>Bacilli</taxon>
        <taxon>Bacillales</taxon>
        <taxon>Paenibacillaceae</taxon>
        <taxon>Aneurinibacillus group</taxon>
        <taxon>Ammoniphilus</taxon>
    </lineage>
</organism>